<proteinExistence type="predicted"/>
<reference evidence="1" key="1">
    <citation type="submission" date="2022-06" db="EMBL/GenBank/DDBJ databases">
        <title>A novel DMS-producing enzyme.</title>
        <authorList>
            <person name="Zhang Y."/>
        </authorList>
    </citation>
    <scope>NUCLEOTIDE SEQUENCE</scope>
    <source>
        <strain evidence="1">RT37</strain>
    </source>
</reference>
<name>A0AAU7KC32_9GAMM</name>
<accession>A0AAU7KC32</accession>
<dbReference type="AlphaFoldDB" id="A0AAU7KC32"/>
<sequence>MEIDFLPDIGREPDYGLTGGGSFAVDAVSFGDGYEQRSAAGINSSRREWTVTWSLITQEQMERLRDFLLDRRGVYAFLWQVSEEPEAWRVVCKEHPKVTEDTFKRHTLTATFIEDFGL</sequence>
<organism evidence="1">
    <name type="scientific">Halomonas sp. RT37</name>
    <dbReference type="NCBI Taxonomy" id="2950872"/>
    <lineage>
        <taxon>Bacteria</taxon>
        <taxon>Pseudomonadati</taxon>
        <taxon>Pseudomonadota</taxon>
        <taxon>Gammaproteobacteria</taxon>
        <taxon>Oceanospirillales</taxon>
        <taxon>Halomonadaceae</taxon>
        <taxon>Halomonas</taxon>
    </lineage>
</organism>
<dbReference type="Pfam" id="PF05939">
    <property type="entry name" value="Phage_min_tail"/>
    <property type="match status" value="1"/>
</dbReference>
<gene>
    <name evidence="1" type="ORF">NFG58_11365</name>
</gene>
<dbReference type="EMBL" id="CP098827">
    <property type="protein sequence ID" value="XBO69236.1"/>
    <property type="molecule type" value="Genomic_DNA"/>
</dbReference>
<protein>
    <submittedName>
        <fullName evidence="1">Phage tail protein</fullName>
    </submittedName>
</protein>
<evidence type="ECO:0000313" key="1">
    <source>
        <dbReference type="EMBL" id="XBO69236.1"/>
    </source>
</evidence>
<dbReference type="InterPro" id="IPR010265">
    <property type="entry name" value="Phage_lambda_TipM"/>
</dbReference>
<dbReference type="RefSeq" id="WP_348826527.1">
    <property type="nucleotide sequence ID" value="NZ_CP098827.1"/>
</dbReference>